<dbReference type="NCBIfam" id="TIGR01451">
    <property type="entry name" value="B_ant_repeat"/>
    <property type="match status" value="28"/>
</dbReference>
<feature type="domain" description="DUF7507" evidence="4">
    <location>
        <begin position="3582"/>
        <end position="3670"/>
    </location>
</feature>
<feature type="domain" description="DUF7507" evidence="4">
    <location>
        <begin position="1356"/>
        <end position="1455"/>
    </location>
</feature>
<sequence length="6065" mass="601976">MRGWLASDGPVHGGGRQARSWRRTAILVVSTLVLALGGSVVLPAAALATPAPTAAAPRAAAPEAATPPAAARPGSLAAAVSPTYTLDVSANPTSLPYEGGTVSYTYTLVNTGDTRLYFQSATDSVCPAVSYVSGGSTAGVENTRVFDAGQTLVFRCTTTLTATTTNTASFSFGYGAFCPVQCDGSVARSGQATVTVQQPITPCSTIWYGSVGTSSLAPGTYGRIYPTAAVVGSFNPPGLTGNQHSSAIAINPKDPDFLYYAPRGTVSAGTFANDLYRVDLATGTQTKVADGTGNLEFTSNRLAFDIDGRLWTFNNAGLLYSWTSAGGFSAGKTPTTSNGVAFSALQSGDIAFDGNGTMYVLAADSTTTYLYRITAASLATSTPSAQLVNTFAAPTVGSFYNGLAFSSDGTLYATSTNTGTSQYALYRVDPDTGTVTQQSTGSNLRVVGDLASCAIPKPALRATKTVSPSTPVDGGETLTYTVKVDNLGTLSALATTVQDAIPANTTYVRNSTTLNGAAVADTGSSPFFPFSSARAVNSAGVNSGIVAKGATATVTFRVTVNTLTAAVRSVCNQATVSASGVTTTLSDDPSVAGAGDPTCNLAYTPGIQVTKSASPTTLNISGPVTYTYTVINTGNEPLRNVTLADDKGTVSQTHTGDTNADNLLQVGESWVYTLSQTLSTTTTNTATATGAGNVTGTSVSDNDTATVTVTKPTLNLSKTAGAVTGPAADGTYRATYTVSVANTGNGAGTYGPITDTPAFASNLQPTGATWSGQASGSATGAGPYSVGAAGTSIAAGATHTYTVVVTFRYTNGTQAVACSGTGTGLYNGATLPAGQEAGSTSDNAACATPPAPPAPALTLTKSAGALQDLDGNGADAGDRIVFSFVVRNSGNVDLDTVALSDPKLGLPALTCPATTLAVGASMTCTAVSYTVTQADVDAGAVNNTASVSGRAPNGVTTTATSSTSTALPPAPRLSLTKSVAEVTDVNANGVTDPGDRIRYTFSLTNTGNVTLSSLTVTDAKLGLSAVACATGSLAPGATVTCTTSPVYTVTSADVTAGAVTNTATAAAAAVTGGSVTSNTSGTSTPVASAASLDVVKTAGALSALDPETGRYTATYTVRVVNSGQTPTTYGALTDTPAFGPGLVVEGASWTGPTTGSSSTTGPFTLAPAGTAIGGTTTQTWTLTIRLHMTRTTASTACAGSGSGLYNAAALPAGQESGGTANNAACLAPPTPPAPGIDLVKTVLGVQDVNGNGLTDTGDRITWGFTMRNTGTIAVAGVTVSDPRLAAAGITAPCADPALSVGESTSCPVSGPYTITAADVTAGSVANTATATGTPPFLPAVTDTDSTTTPTQTASLVLTKTAGAVVDANGSGRADAGDTVTYTFSIRNTGTTALSDLRIGDPRLGLGSVLCAAGPLAPGATTSCTRTYTLTQADVDAGSVVNTATATGTPPNGATPVSGTSSATVTVAPTNGLSLTKTASGIADTNGDGRPSAGDRITYGFSVSNTGTTTLTNVTVTDAKLGLSAAACVATLAPGASATCSTVVAYPITQADVDAGSVANTASATATPPGGAAPTATSGTTTPVTTVAALSLTKTAGAVADTNGSGRQDAGDRVTYSFTVTNTSNVTLGNVTVTDPKLGPVTCVRTTLTPGQSTTCSAAAYVLTQADLDAGRVDNTAGATATTPGGATTSTSASAVVTLVPTRSLALVKVSDPVQDLDGNGPDAGDTVAYSFRVTNTGSQSVSSVTVTDARLGLTGTPCVAGPLAPGATATCAAPAPYVLTQADVDAGFVENTATVDGTTPSGPVTVSDTERRAFAATSTVSLRKVAGTVTDLDANGQDAGDTVAYSFEVTNTGSTTLRDGVVIDPKLGLAAFTCAPGSIVPGQTVSCPAPRDYVLTQADVDAGGLTNTASATATTPSGGTTPVATSTATRAVTPTNSVVLTKTAGAVVDVDDNGPDVGDTVTYTFTVRNTGGATLDDIRLDDPRLGLSNVVCAAGPLAPGATVSCPSATYTLTQADLDAGQVVNTATASATPRSGAAPSASASAVRDVDQLAALTVVKTAGAVTDANASGRQDAGDTVSYSFRVTNTSNVTLSLVRISDAMLGLSGEVCGTGTLAPGASTTCSGFVHTLTQAEVDAGRVQNTVTASGRTPAGATVTATSTAVRDVTPPSSLSATKTAGSVVDANGSGRQDAGDTVTYTFTLRNTGATTLTAPRVTDARLGVVDYACGTGSLAPGGTVTCTAPAYTLTQADLNAGRVDNAATTEATTPAGGTVSAPAAATRTLTSTPAVELTKRASAVADLDGNGADAGDTITYSFAVRNTGTVSLTDVRVDDAKLGLSGALCVTGPLAPGASSDCAATRTYTLTQADVDAGAVSNTATATATGATGGTATGQSSTTTSLTTVAAVALTKTAGAVVDANADGRQSAGDTVSYTFTVRNVSTVTLSGVTVSDARLGTVTCAATSLAPGASTTCTAAPYRLTQADLDAGTVVNTASVTASDPRGGTATASASATVTLAPPSTLALDKTASGVIDLDGNGTDAGDQIVYSFSVTNTGSVTVTNVVVNDNKLRLTGYLCAAGPVAPGQTVSCTAPAFTLAQGDVDSSRVENVATVTATTPGGGTSTPPGQDSVVTPLAPTSSLLLLKTGGELRDANDDGLPSAGDEVVYTFTVTNSGATTLRDIRVTDDKLGLVDYLCSPGPVAPGASVTCQGPRPYVLTQDDVDAGSIENTATATGRPQVGGTVSDSDTATTPVDQVAEIALDKAVGSVVDTNGTGRTDAGDRVTFTFTVTNSAAVTLTDLRISDPRLGVVTCDPTTLAPGEQATCTGPTATITQAEADAGALSNTATATADEPGGDPVTSTDTAVLPIAQVDAMQLDKIAGAVVDTNTSGTVDAGDVVTYTFSVLNTGTTTLRTVLVDDARLGLTGFSCAGSSALTPRTTRTCTSPAYTLTQADLDAGRIDNTATARATGSTGTTTSQDSATVLLPSTGDVELTKTASDIDDTNADGRVDAGDTVTYGFTVRNTSTVTLTDVTLSDPTLGVDGERCGPATLAPGASGTCTRPYVLTQADVDAGLVDNTATARAVRPDASVTTDTSSARVTVAGSAQLELTKTASDVIDGDSNGPDAGDTVEYSFSVRNAGTTSLTDVRVTDPVTGTTDALCTAGPLAPGATAACAVTATRTLTQADVDAGSVSNTATATATPPYGTPPTATSSTLTPVDSVASIALDKVGSAPEDTDGSGTVSAGDTVRWTFTVTNTTTVTLRAVRVEDALAGEVTCPDTTLAPGDSTVCTAAGHRLTQAEVDAGRVDNTATVRAEDPRDVTVTDTDSETVTYAVPSALVLTKSAGPVVDANGTGREGVGDTVTYTFAVRNTGSTTLTGVTVDDPRIGVTGLACGASIAPGDAASCSVTYTLTQADVDAGRIDNTATASATTPAGGTVDDDDTASVTIRPTTSVELTKTASAVTDVDGNGPDAGDTVEYTFSVRNTGSATLTGVTLDDALLGLDDVVCTTTPLAPFGVQPCAGSYVHVLTQDEVDAGAVRNTATATATSSVGDTATDDSSATVSVSTLAVIRLDKEVVGIADTDGDGRTDAGDTVTYRFTVTNTSPVTLTAVTVEDSRIGRAASSCGATSLAPGASTTCTSPYVLTQADVDADRVDNTATARAATPQGATVSDDDTASVVVGGPASVELTKTAGAVVDANGSGRQDAGDTVEYTFSVRNTGAVSLTDLRLDDPVAGLANALCAGGPLLPGATTACAVRGSHVLTQGEVDAGRVDNTAVVSAAAATGGRVTDTDDATRTVDTTPLVDLVKEGSAVVDTDGNGPDAGDTVTYTFTVTNTGPATLTGVTVSDSRIGVDALVCAASLAPGEVVRCSAGYTLTQDDVDDGSVENTATVRGTDTRGRPATDSASASVAVDNLAQVTLDKTAGDPTVAQGADPERVDAGDSVTYRFLVRNTSNVTLRGVVVTDPLVGTVICPETTLAPGASTTCTASAYVLTQDDLDAGALDNRAEVTATGPQGAVSAADVVNVPLPQASGLVLVKQSTGVTDANSSGQVDAGDTIGYSFRVTNTGTTRLDPVRVDDPRLGLVAFPCGTDPLAPGETRTCDGPVLTLTQADLDAGSVTNTATATGTDPTGRDLTDSDGTTTTLDGPASVELAKVAGPVRDTNGTGRQDAGDTVTYTFTVTNTGARTLTDARIRDEVVGVTDLLCADSLAPGASAECSADLVLTQEDVDRGRIDNTASVTALTPESTLLSHDASAAVVLVPAPGIDLVKSASEVQDLDGNGADAGDTITYTFTVRNTGTTRLTDVRLTDAMLGLDGEPCTTEPLLPGETLGCDAAVVHVLTQADVDAGSVANTASVTATTPAGTAPTDTSSTVTPLDRVAALRLDKTVGPIVDANGSGRTDAGDTVTYGFTITNTSNVTLTGVALTDARLGLEDEVCGTDTLAPGASTECTSDPYVLTQADVDAARVDNTATATATGPDGTPTRADGSVGLRVPVTNGMSLRKTAGTPTTDRGLDPTTTDAGDVVDYAFRVTNTGTQTLDLLTVADPRIGLTALRCVATLSPGESVDCTGSYVLTQADIDAGGLSNTATATGFTPPGDPVTTSDGTDLEVTGRNALALTKSASAISDTDGNGADAGDTVEYSFSVRNDGTTTLRDVTLTDPLLGLTDAACTAGPLAPGASLPCDRTWTYTLTQDDVDAGSVSNTATATAVPPSGTAPSASSSTTTPMTTLAELTLDKTAADVVDVDGDGVDSAGDTIAYSFTVRNVSNVTVRVIQVADPNLDDIRCGAITLPPGATTTCSAPAYVLTQADVDAGRVDNTATVVGLDPQDVETTATDTVTTRLSTTGTLRLDKTAGDVVDANGSGRVDAGDTVTYTLVVTNTGSTRLTDVAVSDSRLGLDGLRCGGGSLDPGASVTCPTATYELAQADVDAGELVNTATATARTPGGDPATDDDSATVTLAGPSSVRLDKSVSAVVDVDDDGRPSVGDQLTYTFVVTNTGATTLSDPAVTDALLGLDGFACATGPLVPGAAATCEAPRPHTLTADDLDAGTVDNTATVDAATPAGGTVSDDDSASAPLDRVAEVRLVKTAGDVVDANGSGRVDAGDTVGFTLRVENTSNVTLTDVEVSDPLLGAVTCAATTLAAGASTSCTAPVHTLTQPDLDAGRVDNTARVTATSPVAVVSDEDSVRVPLAGAASVSLTKTAGDVGDPDTNGVDAGDTVTWTLTVTNTGTTTLDTVVVDDALLGLTDFACGAGPLAPGETRTCVPPAYALTQDDVDAGSVTNTATVRGTPPTGDPVDATDSATADLAPSGALGLVKDVVGVDDTNGSGRDDAGDTVTYRFTVTNTGATTVSGLVLDDARLGLVGAECGDTSLAPGASTSCERDHVLTQGDVDDGRVDNTAAVRGTDSRGAALRAEDSATVVLAPTASVELTKTASGVRDTDGDGRVSAGDQVEFAFSVRNSGDVSLTDLVVDDPRLDVTGLACTDGPLAPGASAACATTVLYTLTASDLDAGAVLNTATVTAVPTTGGTVTDDASAVVPLDGLAQLRLTKTAGAVVDANNSGTADAGDTVTYTFAVRNTGTTTLTGLTVEDPLVGDVTCPATTLAAGASTTCTADPYVLTQADVDAGRVDNTATARAEGPGGAPVSAVDTATVVVDDAAGIALDKTAGPVTDTNDSGRVDAGDSVTYTFTVTNTGTTTLFDVTVDDARLSLAGLACGTGPLAPGASRSCTATYALTQADLDAGRVDNTATASGSSAGPSGPRVAATDEVSVPVTGGASLDLVKTGTLVDEDGDGRASAGETIRYAFRVTNTGTVTLTDVAVSDPRLGGEVTCPAGPLAPGDSLDCSVLAYVVTPADAAAGMIRNVAVATAVSDTAGVPDPAPSESAAVVETRPTSGIELTKTARLRDEDGDDRADAGERIEYSFSVRNTGDTVLTDVRLTDPMLGLAGTLCTAGPLAPGATQACADLTRTHVVTAAEVRSGEVVNRAGVTAADPYDAVVSDADSVTVAATDDAVPPSAGGGGPLAQTGTDLVRGLGLGLLLVLAGLLAVLASRRRGAGARHAHRP</sequence>
<feature type="region of interest" description="Disordered" evidence="1">
    <location>
        <begin position="4703"/>
        <end position="4724"/>
    </location>
</feature>
<feature type="region of interest" description="Disordered" evidence="1">
    <location>
        <begin position="5281"/>
        <end position="5300"/>
    </location>
</feature>
<feature type="region of interest" description="Disordered" evidence="1">
    <location>
        <begin position="1560"/>
        <end position="1579"/>
    </location>
</feature>
<accession>A0ABS2CRR0</accession>
<feature type="region of interest" description="Disordered" evidence="1">
    <location>
        <begin position="2164"/>
        <end position="2188"/>
    </location>
</feature>
<feature type="compositionally biased region" description="Low complexity" evidence="1">
    <location>
        <begin position="4118"/>
        <end position="4128"/>
    </location>
</feature>
<gene>
    <name evidence="5" type="ORF">JQN70_15650</name>
</gene>
<feature type="domain" description="DUF7507" evidence="4">
    <location>
        <begin position="1703"/>
        <end position="1806"/>
    </location>
</feature>
<evidence type="ECO:0000259" key="4">
    <source>
        <dbReference type="Pfam" id="PF24346"/>
    </source>
</evidence>
<dbReference type="RefSeq" id="WP_204132295.1">
    <property type="nucleotide sequence ID" value="NZ_JAFDVD010000017.1"/>
</dbReference>
<dbReference type="SUPFAM" id="SSF63829">
    <property type="entry name" value="Calcium-dependent phosphotriesterase"/>
    <property type="match status" value="1"/>
</dbReference>
<feature type="domain" description="DUF7507" evidence="4">
    <location>
        <begin position="4034"/>
        <end position="4135"/>
    </location>
</feature>
<dbReference type="InterPro" id="IPR013783">
    <property type="entry name" value="Ig-like_fold"/>
</dbReference>
<feature type="region of interest" description="Disordered" evidence="1">
    <location>
        <begin position="3191"/>
        <end position="3212"/>
    </location>
</feature>
<organism evidence="5 6">
    <name type="scientific">Phycicoccus sonneratiae</name>
    <dbReference type="NCBI Taxonomy" id="2807628"/>
    <lineage>
        <taxon>Bacteria</taxon>
        <taxon>Bacillati</taxon>
        <taxon>Actinomycetota</taxon>
        <taxon>Actinomycetes</taxon>
        <taxon>Micrococcales</taxon>
        <taxon>Intrasporangiaceae</taxon>
        <taxon>Phycicoccus</taxon>
    </lineage>
</organism>
<feature type="domain" description="DUF7507" evidence="4">
    <location>
        <begin position="970"/>
        <end position="1077"/>
    </location>
</feature>
<feature type="domain" description="DUF7507" evidence="4">
    <location>
        <begin position="5547"/>
        <end position="5646"/>
    </location>
</feature>
<feature type="transmembrane region" description="Helical" evidence="2">
    <location>
        <begin position="6031"/>
        <end position="6051"/>
    </location>
</feature>
<feature type="domain" description="DUF7507" evidence="4">
    <location>
        <begin position="4511"/>
        <end position="4601"/>
    </location>
</feature>
<dbReference type="InterPro" id="IPR047589">
    <property type="entry name" value="DUF11_rpt"/>
</dbReference>
<dbReference type="PANTHER" id="PTHR34819:SF3">
    <property type="entry name" value="CELL SURFACE PROTEIN"/>
    <property type="match status" value="1"/>
</dbReference>
<feature type="domain" description="DUF7507" evidence="4">
    <location>
        <begin position="1233"/>
        <end position="1342"/>
    </location>
</feature>
<feature type="domain" description="DUF7507" evidence="4">
    <location>
        <begin position="2534"/>
        <end position="2619"/>
    </location>
</feature>
<dbReference type="InterPro" id="IPR055354">
    <property type="entry name" value="DUF7507"/>
</dbReference>
<feature type="region of interest" description="Disordered" evidence="1">
    <location>
        <begin position="949"/>
        <end position="969"/>
    </location>
</feature>
<feature type="domain" description="DUF7507" evidence="4">
    <location>
        <begin position="604"/>
        <end position="701"/>
    </location>
</feature>
<keyword evidence="6" id="KW-1185">Reference proteome</keyword>
<keyword evidence="2" id="KW-1133">Transmembrane helix</keyword>
<feature type="domain" description="DUF7507" evidence="4">
    <location>
        <begin position="1938"/>
        <end position="2038"/>
    </location>
</feature>
<dbReference type="Proteomes" id="UP001430172">
    <property type="component" value="Unassembled WGS sequence"/>
</dbReference>
<evidence type="ECO:0000313" key="5">
    <source>
        <dbReference type="EMBL" id="MBM6401831.1"/>
    </source>
</evidence>
<feature type="domain" description="DUF7507" evidence="4">
    <location>
        <begin position="3102"/>
        <end position="3207"/>
    </location>
</feature>
<feature type="domain" description="DUF7507" evidence="4">
    <location>
        <begin position="4976"/>
        <end position="5068"/>
    </location>
</feature>
<feature type="domain" description="DUF7507" evidence="4">
    <location>
        <begin position="5082"/>
        <end position="5177"/>
    </location>
</feature>
<feature type="domain" description="DUF7507" evidence="4">
    <location>
        <begin position="1834"/>
        <end position="1920"/>
    </location>
</feature>
<feature type="domain" description="DUF7507" evidence="4">
    <location>
        <begin position="5325"/>
        <end position="5412"/>
    </location>
</feature>
<feature type="domain" description="DUF7507" evidence="4">
    <location>
        <begin position="4393"/>
        <end position="4483"/>
    </location>
</feature>
<feature type="domain" description="DUF7507" evidence="4">
    <location>
        <begin position="2988"/>
        <end position="3090"/>
    </location>
</feature>
<protein>
    <submittedName>
        <fullName evidence="5">DUF11 domain-containing protein</fullName>
    </submittedName>
</protein>
<dbReference type="Gene3D" id="2.60.40.10">
    <property type="entry name" value="Immunoglobulins"/>
    <property type="match status" value="1"/>
</dbReference>
<name>A0ABS2CRR0_9MICO</name>
<feature type="domain" description="DUF7507" evidence="4">
    <location>
        <begin position="2183"/>
        <end position="2274"/>
    </location>
</feature>
<feature type="domain" description="DUF7507" evidence="4">
    <location>
        <begin position="3450"/>
        <end position="3554"/>
    </location>
</feature>
<feature type="region of interest" description="Disordered" evidence="1">
    <location>
        <begin position="4470"/>
        <end position="4489"/>
    </location>
</feature>
<keyword evidence="2" id="KW-0812">Transmembrane</keyword>
<feature type="domain" description="DUF7507" evidence="4">
    <location>
        <begin position="1471"/>
        <end position="1574"/>
    </location>
</feature>
<feature type="domain" description="DUF7507" evidence="4">
    <location>
        <begin position="2285"/>
        <end position="2389"/>
    </location>
</feature>
<feature type="domain" description="DUF7507" evidence="4">
    <location>
        <begin position="4614"/>
        <end position="4717"/>
    </location>
</feature>
<dbReference type="InterPro" id="IPR051172">
    <property type="entry name" value="Chlamydia_OmcB"/>
</dbReference>
<comment type="caution">
    <text evidence="5">The sequence shown here is derived from an EMBL/GenBank/DDBJ whole genome shotgun (WGS) entry which is preliminary data.</text>
</comment>
<feature type="domain" description="DUF11" evidence="3">
    <location>
        <begin position="461"/>
        <end position="588"/>
    </location>
</feature>
<dbReference type="InterPro" id="IPR006626">
    <property type="entry name" value="PbH1"/>
</dbReference>
<feature type="domain" description="DUF7507" evidence="4">
    <location>
        <begin position="4161"/>
        <end position="4246"/>
    </location>
</feature>
<feature type="compositionally biased region" description="Low complexity" evidence="1">
    <location>
        <begin position="4470"/>
        <end position="4482"/>
    </location>
</feature>
<dbReference type="EMBL" id="JAFDVD010000017">
    <property type="protein sequence ID" value="MBM6401831.1"/>
    <property type="molecule type" value="Genomic_DNA"/>
</dbReference>
<dbReference type="InterPro" id="IPR001434">
    <property type="entry name" value="OmcB-like_DUF11"/>
</dbReference>
<dbReference type="PANTHER" id="PTHR34819">
    <property type="entry name" value="LARGE CYSTEINE-RICH PERIPLASMIC PROTEIN OMCB"/>
    <property type="match status" value="1"/>
</dbReference>
<feature type="domain" description="DUF7507" evidence="4">
    <location>
        <begin position="4261"/>
        <end position="4367"/>
    </location>
</feature>
<feature type="domain" description="DUF7507" evidence="4">
    <location>
        <begin position="3348"/>
        <end position="3437"/>
    </location>
</feature>
<feature type="compositionally biased region" description="Low complexity" evidence="1">
    <location>
        <begin position="956"/>
        <end position="967"/>
    </location>
</feature>
<dbReference type="SMART" id="SM00710">
    <property type="entry name" value="PbH1"/>
    <property type="match status" value="11"/>
</dbReference>
<feature type="domain" description="DUF7507" evidence="4">
    <location>
        <begin position="2053"/>
        <end position="2157"/>
    </location>
</feature>
<feature type="domain" description="DUF7507" evidence="4">
    <location>
        <begin position="2769"/>
        <end position="2857"/>
    </location>
</feature>
<feature type="domain" description="DUF7507" evidence="4">
    <location>
        <begin position="4860"/>
        <end position="4950"/>
    </location>
</feature>
<feature type="domain" description="DUF7507" evidence="4">
    <location>
        <begin position="5896"/>
        <end position="6001"/>
    </location>
</feature>
<feature type="domain" description="DUF7507" evidence="4">
    <location>
        <begin position="2416"/>
        <end position="2505"/>
    </location>
</feature>
<reference evidence="5" key="1">
    <citation type="submission" date="2021-02" db="EMBL/GenBank/DDBJ databases">
        <title>Phycicoccus sp. MQZ13P-5T, whole genome shotgun sequence.</title>
        <authorList>
            <person name="Tuo L."/>
        </authorList>
    </citation>
    <scope>NUCLEOTIDE SEQUENCE</scope>
    <source>
        <strain evidence="5">MQZ13P-5</strain>
    </source>
</reference>
<feature type="domain" description="DUF7507" evidence="4">
    <location>
        <begin position="3220"/>
        <end position="3322"/>
    </location>
</feature>
<feature type="domain" description="DUF7507" evidence="4">
    <location>
        <begin position="1588"/>
        <end position="1689"/>
    </location>
</feature>
<proteinExistence type="predicted"/>
<dbReference type="Pfam" id="PF01345">
    <property type="entry name" value="DUF11"/>
    <property type="match status" value="1"/>
</dbReference>
<feature type="domain" description="DUF7507" evidence="4">
    <location>
        <begin position="3683"/>
        <end position="3788"/>
    </location>
</feature>
<feature type="domain" description="DUF7507" evidence="4">
    <location>
        <begin position="5194"/>
        <end position="5298"/>
    </location>
</feature>
<feature type="region of interest" description="Disordered" evidence="1">
    <location>
        <begin position="4118"/>
        <end position="4144"/>
    </location>
</feature>
<keyword evidence="2" id="KW-0472">Membrane</keyword>
<feature type="region of interest" description="Disordered" evidence="1">
    <location>
        <begin position="2727"/>
        <end position="2746"/>
    </location>
</feature>
<evidence type="ECO:0000256" key="1">
    <source>
        <dbReference type="SAM" id="MobiDB-lite"/>
    </source>
</evidence>
<evidence type="ECO:0000256" key="2">
    <source>
        <dbReference type="SAM" id="Phobius"/>
    </source>
</evidence>
<feature type="domain" description="DUF7507" evidence="4">
    <location>
        <begin position="5426"/>
        <end position="5532"/>
    </location>
</feature>
<evidence type="ECO:0000259" key="3">
    <source>
        <dbReference type="Pfam" id="PF01345"/>
    </source>
</evidence>
<feature type="domain" description="DUF7507" evidence="4">
    <location>
        <begin position="2650"/>
        <end position="2742"/>
    </location>
</feature>
<feature type="domain" description="DUF7507" evidence="4">
    <location>
        <begin position="4744"/>
        <end position="4832"/>
    </location>
</feature>
<feature type="compositionally biased region" description="Polar residues" evidence="1">
    <location>
        <begin position="2167"/>
        <end position="2177"/>
    </location>
</feature>
<feature type="domain" description="DUF7507" evidence="4">
    <location>
        <begin position="3800"/>
        <end position="3902"/>
    </location>
</feature>
<feature type="domain" description="DUF7507" evidence="4">
    <location>
        <begin position="3917"/>
        <end position="4016"/>
    </location>
</feature>
<evidence type="ECO:0000313" key="6">
    <source>
        <dbReference type="Proteomes" id="UP001430172"/>
    </source>
</evidence>
<feature type="domain" description="DUF7507" evidence="4">
    <location>
        <begin position="5660"/>
        <end position="5756"/>
    </location>
</feature>
<feature type="domain" description="DUF7507" evidence="4">
    <location>
        <begin position="854"/>
        <end position="958"/>
    </location>
</feature>
<feature type="domain" description="DUF7507" evidence="4">
    <location>
        <begin position="5778"/>
        <end position="5874"/>
    </location>
</feature>
<feature type="domain" description="DUF7507" evidence="4">
    <location>
        <begin position="2884"/>
        <end position="2974"/>
    </location>
</feature>
<dbReference type="Pfam" id="PF24346">
    <property type="entry name" value="DUF7507"/>
    <property type="match status" value="44"/>
</dbReference>